<proteinExistence type="predicted"/>
<sequence length="47" mass="5008">MSVKFHPDFGGRFVNRPYGCGALSLICAVFAGAQCTPLRFARIFAGG</sequence>
<reference evidence="1" key="1">
    <citation type="journal article" date="2021" name="Proc. Natl. Acad. Sci. U.S.A.">
        <title>A Catalog of Tens of Thousands of Viruses from Human Metagenomes Reveals Hidden Associations with Chronic Diseases.</title>
        <authorList>
            <person name="Tisza M.J."/>
            <person name="Buck C.B."/>
        </authorList>
    </citation>
    <scope>NUCLEOTIDE SEQUENCE</scope>
    <source>
        <strain evidence="1">Ctr9D2</strain>
    </source>
</reference>
<protein>
    <submittedName>
        <fullName evidence="1">Uncharacterized protein</fullName>
    </submittedName>
</protein>
<evidence type="ECO:0000313" key="1">
    <source>
        <dbReference type="EMBL" id="DAF50864.1"/>
    </source>
</evidence>
<organism evidence="1">
    <name type="scientific">Myoviridae sp. ctr9D2</name>
    <dbReference type="NCBI Taxonomy" id="2827711"/>
    <lineage>
        <taxon>Viruses</taxon>
        <taxon>Duplodnaviria</taxon>
        <taxon>Heunggongvirae</taxon>
        <taxon>Uroviricota</taxon>
        <taxon>Caudoviricetes</taxon>
    </lineage>
</organism>
<dbReference type="EMBL" id="BK032603">
    <property type="protein sequence ID" value="DAF50864.1"/>
    <property type="molecule type" value="Genomic_DNA"/>
</dbReference>
<name>A0A8S5SIT4_9CAUD</name>
<accession>A0A8S5SIT4</accession>